<protein>
    <submittedName>
        <fullName evidence="1">Uncharacterized protein</fullName>
    </submittedName>
</protein>
<evidence type="ECO:0000313" key="1">
    <source>
        <dbReference type="EMBL" id="KRY90398.1"/>
    </source>
</evidence>
<dbReference type="EMBL" id="JYDT01000022">
    <property type="protein sequence ID" value="KRY90398.1"/>
    <property type="molecule type" value="Genomic_DNA"/>
</dbReference>
<name>A0A0V1FWN0_TRIPS</name>
<comment type="caution">
    <text evidence="1">The sequence shown here is derived from an EMBL/GenBank/DDBJ whole genome shotgun (WGS) entry which is preliminary data.</text>
</comment>
<dbReference type="Proteomes" id="UP000054995">
    <property type="component" value="Unassembled WGS sequence"/>
</dbReference>
<evidence type="ECO:0000313" key="2">
    <source>
        <dbReference type="Proteomes" id="UP000054995"/>
    </source>
</evidence>
<dbReference type="AlphaFoldDB" id="A0A0V1FWN0"/>
<dbReference type="OrthoDB" id="5916388at2759"/>
<keyword evidence="2" id="KW-1185">Reference proteome</keyword>
<reference evidence="1 2" key="1">
    <citation type="submission" date="2015-01" db="EMBL/GenBank/DDBJ databases">
        <title>Evolution of Trichinella species and genotypes.</title>
        <authorList>
            <person name="Korhonen P.K."/>
            <person name="Edoardo P."/>
            <person name="Giuseppe L.R."/>
            <person name="Gasser R.B."/>
        </authorList>
    </citation>
    <scope>NUCLEOTIDE SEQUENCE [LARGE SCALE GENOMIC DNA]</scope>
    <source>
        <strain evidence="1">ISS470</strain>
    </source>
</reference>
<organism evidence="1 2">
    <name type="scientific">Trichinella pseudospiralis</name>
    <name type="common">Parasitic roundworm</name>
    <dbReference type="NCBI Taxonomy" id="6337"/>
    <lineage>
        <taxon>Eukaryota</taxon>
        <taxon>Metazoa</taxon>
        <taxon>Ecdysozoa</taxon>
        <taxon>Nematoda</taxon>
        <taxon>Enoplea</taxon>
        <taxon>Dorylaimia</taxon>
        <taxon>Trichinellida</taxon>
        <taxon>Trichinellidae</taxon>
        <taxon>Trichinella</taxon>
    </lineage>
</organism>
<gene>
    <name evidence="1" type="ORF">T4D_16181</name>
</gene>
<accession>A0A0V1FWN0</accession>
<sequence length="77" mass="8919">MDIFRSKQLKTASGEAIEEAVGLLLYIRYNRLSRSLFVRNRLSSINCRFFSPKASIQLCVFYSHELLKSILHSSIHD</sequence>
<proteinExistence type="predicted"/>